<dbReference type="PANTHER" id="PTHR43390:SF1">
    <property type="entry name" value="CHLOROPLAST PROCESSING PEPTIDASE"/>
    <property type="match status" value="1"/>
</dbReference>
<organism evidence="9 10">
    <name type="scientific">Priestia koreensis</name>
    <dbReference type="NCBI Taxonomy" id="284581"/>
    <lineage>
        <taxon>Bacteria</taxon>
        <taxon>Bacillati</taxon>
        <taxon>Bacillota</taxon>
        <taxon>Bacilli</taxon>
        <taxon>Bacillales</taxon>
        <taxon>Bacillaceae</taxon>
        <taxon>Priestia</taxon>
    </lineage>
</organism>
<dbReference type="GO" id="GO:0005886">
    <property type="term" value="C:plasma membrane"/>
    <property type="evidence" value="ECO:0007669"/>
    <property type="project" value="UniProtKB-SubCell"/>
</dbReference>
<dbReference type="PRINTS" id="PR00727">
    <property type="entry name" value="LEADERPTASE"/>
</dbReference>
<comment type="caution">
    <text evidence="9">The sequence shown here is derived from an EMBL/GenBank/DDBJ whole genome shotgun (WGS) entry which is preliminary data.</text>
</comment>
<dbReference type="OrthoDB" id="9802919at2"/>
<dbReference type="RefSeq" id="WP_053400584.1">
    <property type="nucleotide sequence ID" value="NZ_JAMAUM010000013.1"/>
</dbReference>
<dbReference type="InterPro" id="IPR019757">
    <property type="entry name" value="Pept_S26A_signal_pept_1_Lys-AS"/>
</dbReference>
<evidence type="ECO:0000256" key="5">
    <source>
        <dbReference type="ARBA" id="ARBA00022801"/>
    </source>
</evidence>
<comment type="catalytic activity">
    <reaction evidence="1 7">
        <text>Cleavage of hydrophobic, N-terminal signal or leader sequences from secreted and periplasmic proteins.</text>
        <dbReference type="EC" id="3.4.21.89"/>
    </reaction>
</comment>
<dbReference type="SUPFAM" id="SSF51306">
    <property type="entry name" value="LexA/Signal peptidase"/>
    <property type="match status" value="1"/>
</dbReference>
<dbReference type="PANTHER" id="PTHR43390">
    <property type="entry name" value="SIGNAL PEPTIDASE I"/>
    <property type="match status" value="1"/>
</dbReference>
<dbReference type="STRING" id="284581.AMD01_06475"/>
<evidence type="ECO:0000256" key="4">
    <source>
        <dbReference type="ARBA" id="ARBA00013208"/>
    </source>
</evidence>
<proteinExistence type="inferred from homology"/>
<reference evidence="10" key="1">
    <citation type="submission" date="2015-08" db="EMBL/GenBank/DDBJ databases">
        <title>Fjat-14210 dsm16467.</title>
        <authorList>
            <person name="Liu B."/>
            <person name="Wang J."/>
            <person name="Zhu Y."/>
            <person name="Liu G."/>
            <person name="Chen Q."/>
            <person name="Chen Z."/>
            <person name="Lan J."/>
            <person name="Che J."/>
            <person name="Ge C."/>
            <person name="Shi H."/>
            <person name="Pan Z."/>
            <person name="Liu X."/>
        </authorList>
    </citation>
    <scope>NUCLEOTIDE SEQUENCE [LARGE SCALE GENOMIC DNA]</scope>
    <source>
        <strain evidence="10">DSM 16467</strain>
    </source>
</reference>
<accession>A0A0M0L9A7</accession>
<dbReference type="Gene3D" id="2.10.109.10">
    <property type="entry name" value="Umud Fragment, subunit A"/>
    <property type="match status" value="1"/>
</dbReference>
<dbReference type="PATRIC" id="fig|284581.3.peg.4699"/>
<evidence type="ECO:0000256" key="7">
    <source>
        <dbReference type="RuleBase" id="RU362042"/>
    </source>
</evidence>
<dbReference type="CDD" id="cd06530">
    <property type="entry name" value="S26_SPase_I"/>
    <property type="match status" value="1"/>
</dbReference>
<evidence type="ECO:0000313" key="10">
    <source>
        <dbReference type="Proteomes" id="UP000037558"/>
    </source>
</evidence>
<dbReference type="NCBIfam" id="TIGR02227">
    <property type="entry name" value="sigpep_I_bact"/>
    <property type="match status" value="1"/>
</dbReference>
<name>A0A0M0L9A7_9BACI</name>
<evidence type="ECO:0000256" key="1">
    <source>
        <dbReference type="ARBA" id="ARBA00000677"/>
    </source>
</evidence>
<sequence length="181" mass="20368">MSSGTKELLSWIKAIVIAVVIAFLIRQFLFTPSLVKGESMMPNLQDGNRLIVSKMSKIERYDEIIFHAPDADEEYVKRVIGLPGDTVEMKNDQLYINGKAVPEPYLKQGKLDHPEQRPFTNDFTLEAVGGVKKVPKDTLFVLGDNRPVSKDGRIFGVIKKDSVVGEVKLRIWPLNKIGFPK</sequence>
<evidence type="ECO:0000259" key="8">
    <source>
        <dbReference type="Pfam" id="PF10502"/>
    </source>
</evidence>
<comment type="subcellular location">
    <subcellularLocation>
        <location evidence="2">Cell membrane</location>
        <topology evidence="2">Single-pass type II membrane protein</topology>
    </subcellularLocation>
    <subcellularLocation>
        <location evidence="7">Membrane</location>
        <topology evidence="7">Single-pass type II membrane protein</topology>
    </subcellularLocation>
</comment>
<feature type="active site" evidence="6">
    <location>
        <position position="39"/>
    </location>
</feature>
<dbReference type="PROSITE" id="PS00761">
    <property type="entry name" value="SPASE_I_3"/>
    <property type="match status" value="1"/>
</dbReference>
<dbReference type="InterPro" id="IPR019533">
    <property type="entry name" value="Peptidase_S26"/>
</dbReference>
<dbReference type="GO" id="GO:0004252">
    <property type="term" value="F:serine-type endopeptidase activity"/>
    <property type="evidence" value="ECO:0007669"/>
    <property type="project" value="InterPro"/>
</dbReference>
<dbReference type="Proteomes" id="UP000037558">
    <property type="component" value="Unassembled WGS sequence"/>
</dbReference>
<dbReference type="PROSITE" id="PS00760">
    <property type="entry name" value="SPASE_I_2"/>
    <property type="match status" value="1"/>
</dbReference>
<dbReference type="EC" id="3.4.21.89" evidence="4 7"/>
<dbReference type="InterPro" id="IPR019758">
    <property type="entry name" value="Pept_S26A_signal_pept_1_CS"/>
</dbReference>
<keyword evidence="7" id="KW-0645">Protease</keyword>
<keyword evidence="5 7" id="KW-0378">Hydrolase</keyword>
<feature type="active site" evidence="6">
    <location>
        <position position="77"/>
    </location>
</feature>
<feature type="domain" description="Peptidase S26" evidence="8">
    <location>
        <begin position="9"/>
        <end position="172"/>
    </location>
</feature>
<dbReference type="EMBL" id="LILC01000007">
    <property type="protein sequence ID" value="KOO47670.1"/>
    <property type="molecule type" value="Genomic_DNA"/>
</dbReference>
<evidence type="ECO:0000256" key="3">
    <source>
        <dbReference type="ARBA" id="ARBA00009370"/>
    </source>
</evidence>
<evidence type="ECO:0000313" key="9">
    <source>
        <dbReference type="EMBL" id="KOO47670.1"/>
    </source>
</evidence>
<comment type="similarity">
    <text evidence="3 7">Belongs to the peptidase S26 family.</text>
</comment>
<evidence type="ECO:0000256" key="6">
    <source>
        <dbReference type="PIRSR" id="PIRSR600223-1"/>
    </source>
</evidence>
<dbReference type="Pfam" id="PF10502">
    <property type="entry name" value="Peptidase_S26"/>
    <property type="match status" value="1"/>
</dbReference>
<dbReference type="GO" id="GO:0009003">
    <property type="term" value="F:signal peptidase activity"/>
    <property type="evidence" value="ECO:0007669"/>
    <property type="project" value="UniProtKB-EC"/>
</dbReference>
<dbReference type="InterPro" id="IPR000223">
    <property type="entry name" value="Pept_S26A_signal_pept_1"/>
</dbReference>
<evidence type="ECO:0000256" key="2">
    <source>
        <dbReference type="ARBA" id="ARBA00004401"/>
    </source>
</evidence>
<protein>
    <recommendedName>
        <fullName evidence="4 7">Signal peptidase I</fullName>
        <ecNumber evidence="4 7">3.4.21.89</ecNumber>
    </recommendedName>
</protein>
<gene>
    <name evidence="9" type="ORF">AMD01_06475</name>
</gene>
<dbReference type="AlphaFoldDB" id="A0A0M0L9A7"/>
<dbReference type="GO" id="GO:0006465">
    <property type="term" value="P:signal peptide processing"/>
    <property type="evidence" value="ECO:0007669"/>
    <property type="project" value="InterPro"/>
</dbReference>
<dbReference type="InterPro" id="IPR036286">
    <property type="entry name" value="LexA/Signal_pep-like_sf"/>
</dbReference>
<keyword evidence="10" id="KW-1185">Reference proteome</keyword>